<dbReference type="NCBIfam" id="TIGR02595">
    <property type="entry name" value="PEP_CTERM"/>
    <property type="match status" value="1"/>
</dbReference>
<evidence type="ECO:0000313" key="4">
    <source>
        <dbReference type="Proteomes" id="UP000366872"/>
    </source>
</evidence>
<feature type="chain" id="PRO_5025589750" description="Sulfatase-modifying factor enzyme-like domain-containing protein" evidence="1">
    <location>
        <begin position="24"/>
        <end position="306"/>
    </location>
</feature>
<dbReference type="Pfam" id="PF03781">
    <property type="entry name" value="FGE-sulfatase"/>
    <property type="match status" value="1"/>
</dbReference>
<dbReference type="PANTHER" id="PTHR23150">
    <property type="entry name" value="SULFATASE MODIFYING FACTOR 1, 2"/>
    <property type="match status" value="1"/>
</dbReference>
<dbReference type="PANTHER" id="PTHR23150:SF19">
    <property type="entry name" value="FORMYLGLYCINE-GENERATING ENZYME"/>
    <property type="match status" value="1"/>
</dbReference>
<dbReference type="InterPro" id="IPR013424">
    <property type="entry name" value="Ice-binding_C"/>
</dbReference>
<sequence length="306" mass="32401">MKYPLMFGVVALATAFMVVTSDADVFGSGANQFSIDFVDIGYAGNVADATTGLGAVGYDFRIGTYEITIDQFTRADAASSGAIGNGNENYYIAAGGDAPASAMSWQEAARFANWLTSGDINVGVYQLSGDTLQGINRSYRNSSGVAYMMPSEDEWFKAAYYKPADDGSYSLYSSGLDTTPSVITSDGWNYSPTEHNPPLGTTNPMWATGSGALEQNGTYDIMGNVWEWTDTLITNGTVGAVYRGGSAWATADYLASDSSYDSSQDLAQSEGSIVGVRIVAIPEPSSIAMIALMGGGIFAIRRIFMV</sequence>
<dbReference type="EMBL" id="CAAHFG010000003">
    <property type="protein sequence ID" value="VGO16007.1"/>
    <property type="molecule type" value="Genomic_DNA"/>
</dbReference>
<keyword evidence="1" id="KW-0732">Signal</keyword>
<name>A0A6C2U8G0_PONDE</name>
<protein>
    <recommendedName>
        <fullName evidence="2">Sulfatase-modifying factor enzyme-like domain-containing protein</fullName>
    </recommendedName>
</protein>
<dbReference type="InterPro" id="IPR005532">
    <property type="entry name" value="SUMF_dom"/>
</dbReference>
<evidence type="ECO:0000259" key="2">
    <source>
        <dbReference type="Pfam" id="PF03781"/>
    </source>
</evidence>
<reference evidence="3 4" key="1">
    <citation type="submission" date="2019-04" db="EMBL/GenBank/DDBJ databases">
        <authorList>
            <person name="Van Vliet M D."/>
        </authorList>
    </citation>
    <scope>NUCLEOTIDE SEQUENCE [LARGE SCALE GENOMIC DNA]</scope>
    <source>
        <strain evidence="3 4">F1</strain>
    </source>
</reference>
<dbReference type="InterPro" id="IPR016187">
    <property type="entry name" value="CTDL_fold"/>
</dbReference>
<keyword evidence="4" id="KW-1185">Reference proteome</keyword>
<organism evidence="3 4">
    <name type="scientific">Pontiella desulfatans</name>
    <dbReference type="NCBI Taxonomy" id="2750659"/>
    <lineage>
        <taxon>Bacteria</taxon>
        <taxon>Pseudomonadati</taxon>
        <taxon>Kiritimatiellota</taxon>
        <taxon>Kiritimatiellia</taxon>
        <taxon>Kiritimatiellales</taxon>
        <taxon>Pontiellaceae</taxon>
        <taxon>Pontiella</taxon>
    </lineage>
</organism>
<dbReference type="RefSeq" id="WP_168442508.1">
    <property type="nucleotide sequence ID" value="NZ_CAAHFG010000003.1"/>
</dbReference>
<dbReference type="Gene3D" id="3.90.1580.10">
    <property type="entry name" value="paralog of FGE (formylglycine-generating enzyme)"/>
    <property type="match status" value="1"/>
</dbReference>
<proteinExistence type="predicted"/>
<dbReference type="AlphaFoldDB" id="A0A6C2U8G0"/>
<dbReference type="Proteomes" id="UP000366872">
    <property type="component" value="Unassembled WGS sequence"/>
</dbReference>
<evidence type="ECO:0000313" key="3">
    <source>
        <dbReference type="EMBL" id="VGO16007.1"/>
    </source>
</evidence>
<dbReference type="SUPFAM" id="SSF56436">
    <property type="entry name" value="C-type lectin-like"/>
    <property type="match status" value="1"/>
</dbReference>
<feature type="domain" description="Sulfatase-modifying factor enzyme-like" evidence="2">
    <location>
        <begin position="59"/>
        <end position="279"/>
    </location>
</feature>
<gene>
    <name evidence="3" type="ORF">PDESU_04597</name>
</gene>
<feature type="signal peptide" evidence="1">
    <location>
        <begin position="1"/>
        <end position="23"/>
    </location>
</feature>
<dbReference type="InterPro" id="IPR042095">
    <property type="entry name" value="SUMF_sf"/>
</dbReference>
<dbReference type="GO" id="GO:0120147">
    <property type="term" value="F:formylglycine-generating oxidase activity"/>
    <property type="evidence" value="ECO:0007669"/>
    <property type="project" value="TreeGrafter"/>
</dbReference>
<accession>A0A6C2U8G0</accession>
<dbReference type="InterPro" id="IPR051043">
    <property type="entry name" value="Sulfatase_Mod_Factor_Kinase"/>
</dbReference>
<evidence type="ECO:0000256" key="1">
    <source>
        <dbReference type="SAM" id="SignalP"/>
    </source>
</evidence>